<gene>
    <name evidence="1" type="ORF">XENOCAPTIV_017422</name>
</gene>
<evidence type="ECO:0000313" key="1">
    <source>
        <dbReference type="EMBL" id="MEQ2216512.1"/>
    </source>
</evidence>
<feature type="non-terminal residue" evidence="1">
    <location>
        <position position="73"/>
    </location>
</feature>
<organism evidence="1 2">
    <name type="scientific">Xenoophorus captivus</name>
    <dbReference type="NCBI Taxonomy" id="1517983"/>
    <lineage>
        <taxon>Eukaryota</taxon>
        <taxon>Metazoa</taxon>
        <taxon>Chordata</taxon>
        <taxon>Craniata</taxon>
        <taxon>Vertebrata</taxon>
        <taxon>Euteleostomi</taxon>
        <taxon>Actinopterygii</taxon>
        <taxon>Neopterygii</taxon>
        <taxon>Teleostei</taxon>
        <taxon>Neoteleostei</taxon>
        <taxon>Acanthomorphata</taxon>
        <taxon>Ovalentaria</taxon>
        <taxon>Atherinomorphae</taxon>
        <taxon>Cyprinodontiformes</taxon>
        <taxon>Goodeidae</taxon>
        <taxon>Xenoophorus</taxon>
    </lineage>
</organism>
<dbReference type="Proteomes" id="UP001434883">
    <property type="component" value="Unassembled WGS sequence"/>
</dbReference>
<evidence type="ECO:0000313" key="2">
    <source>
        <dbReference type="Proteomes" id="UP001434883"/>
    </source>
</evidence>
<protein>
    <submittedName>
        <fullName evidence="1">Uncharacterized protein</fullName>
    </submittedName>
</protein>
<feature type="non-terminal residue" evidence="1">
    <location>
        <position position="1"/>
    </location>
</feature>
<reference evidence="1 2" key="1">
    <citation type="submission" date="2021-06" db="EMBL/GenBank/DDBJ databases">
        <authorList>
            <person name="Palmer J.M."/>
        </authorList>
    </citation>
    <scope>NUCLEOTIDE SEQUENCE [LARGE SCALE GENOMIC DNA]</scope>
    <source>
        <strain evidence="1 2">XC_2019</strain>
        <tissue evidence="1">Muscle</tissue>
    </source>
</reference>
<keyword evidence="2" id="KW-1185">Reference proteome</keyword>
<comment type="caution">
    <text evidence="1">The sequence shown here is derived from an EMBL/GenBank/DDBJ whole genome shotgun (WGS) entry which is preliminary data.</text>
</comment>
<dbReference type="EMBL" id="JAHRIN010070852">
    <property type="protein sequence ID" value="MEQ2216512.1"/>
    <property type="molecule type" value="Genomic_DNA"/>
</dbReference>
<sequence length="73" mass="8596">CIQRCDNEAPYQKVAFQRSRQRFTQAHQSSTTRSEIWRFYRTDPSPEIFNTSQKTATLCSAYQSNACENLNER</sequence>
<proteinExistence type="predicted"/>
<name>A0ABV0S7I0_9TELE</name>
<accession>A0ABV0S7I0</accession>